<reference evidence="1 2" key="1">
    <citation type="journal article" date="2019" name="Sci. Rep.">
        <title>Orb-weaving spider Araneus ventricosus genome elucidates the spidroin gene catalogue.</title>
        <authorList>
            <person name="Kono N."/>
            <person name="Nakamura H."/>
            <person name="Ohtoshi R."/>
            <person name="Moran D.A.P."/>
            <person name="Shinohara A."/>
            <person name="Yoshida Y."/>
            <person name="Fujiwara M."/>
            <person name="Mori M."/>
            <person name="Tomita M."/>
            <person name="Arakawa K."/>
        </authorList>
    </citation>
    <scope>NUCLEOTIDE SEQUENCE [LARGE SCALE GENOMIC DNA]</scope>
</reference>
<proteinExistence type="predicted"/>
<keyword evidence="2" id="KW-1185">Reference proteome</keyword>
<comment type="caution">
    <text evidence="1">The sequence shown here is derived from an EMBL/GenBank/DDBJ whole genome shotgun (WGS) entry which is preliminary data.</text>
</comment>
<dbReference type="EMBL" id="BGPR01118101">
    <property type="protein sequence ID" value="GBN11878.1"/>
    <property type="molecule type" value="Genomic_DNA"/>
</dbReference>
<evidence type="ECO:0000313" key="1">
    <source>
        <dbReference type="EMBL" id="GBN11878.1"/>
    </source>
</evidence>
<protein>
    <submittedName>
        <fullName evidence="1">Uncharacterized protein</fullName>
    </submittedName>
</protein>
<gene>
    <name evidence="1" type="ORF">AVEN_173846_1</name>
</gene>
<sequence length="169" mass="19886">MERCISEIYLHLSEFSWLSGYRVSFRTGVERSNFRGVNDFPKAGHSRLEFSKLFGGLLTRPYQVSYHQFRCVIHWPYGVYPKPITYGQSQSAPHLPDFPRLTPTHTPLPMDSFRREHSPLLVGSYFTFMAECAEWKTNYIGFPNFPCLHQFSSDFNIEEVFWHDVCQME</sequence>
<accession>A0A4Y2LB21</accession>
<organism evidence="1 2">
    <name type="scientific">Araneus ventricosus</name>
    <name type="common">Orbweaver spider</name>
    <name type="synonym">Epeira ventricosa</name>
    <dbReference type="NCBI Taxonomy" id="182803"/>
    <lineage>
        <taxon>Eukaryota</taxon>
        <taxon>Metazoa</taxon>
        <taxon>Ecdysozoa</taxon>
        <taxon>Arthropoda</taxon>
        <taxon>Chelicerata</taxon>
        <taxon>Arachnida</taxon>
        <taxon>Araneae</taxon>
        <taxon>Araneomorphae</taxon>
        <taxon>Entelegynae</taxon>
        <taxon>Araneoidea</taxon>
        <taxon>Araneidae</taxon>
        <taxon>Araneus</taxon>
    </lineage>
</organism>
<dbReference type="AlphaFoldDB" id="A0A4Y2LB21"/>
<dbReference type="Proteomes" id="UP000499080">
    <property type="component" value="Unassembled WGS sequence"/>
</dbReference>
<name>A0A4Y2LB21_ARAVE</name>
<evidence type="ECO:0000313" key="2">
    <source>
        <dbReference type="Proteomes" id="UP000499080"/>
    </source>
</evidence>